<feature type="compositionally biased region" description="Low complexity" evidence="1">
    <location>
        <begin position="105"/>
        <end position="121"/>
    </location>
</feature>
<evidence type="ECO:0000313" key="2">
    <source>
        <dbReference type="EMBL" id="KAL0087459.1"/>
    </source>
</evidence>
<evidence type="ECO:0000313" key="3">
    <source>
        <dbReference type="Proteomes" id="UP001448207"/>
    </source>
</evidence>
<gene>
    <name evidence="2" type="ORF">J3Q64DRAFT_1697998</name>
</gene>
<dbReference type="EMBL" id="JBCLYO010000007">
    <property type="protein sequence ID" value="KAL0087459.1"/>
    <property type="molecule type" value="Genomic_DNA"/>
</dbReference>
<sequence>MPLIVFGNGLTNKSSVRFHSLWHGVSEKKNYSHLLVKQKIGELYFLDINELNTSKVFTHFFFEVVFVMFNVDFVGSQLLYHGGKNIFYIVQEIWSGNGRPEMFNPQPSSRTTRTTETQSATMNVVSPHSGGRT</sequence>
<comment type="caution">
    <text evidence="2">The sequence shown here is derived from an EMBL/GenBank/DDBJ whole genome shotgun (WGS) entry which is preliminary data.</text>
</comment>
<feature type="region of interest" description="Disordered" evidence="1">
    <location>
        <begin position="100"/>
        <end position="133"/>
    </location>
</feature>
<protein>
    <submittedName>
        <fullName evidence="2">Uncharacterized protein</fullName>
    </submittedName>
</protein>
<proteinExistence type="predicted"/>
<accession>A0ABR3B4V2</accession>
<reference evidence="2 3" key="1">
    <citation type="submission" date="2024-04" db="EMBL/GenBank/DDBJ databases">
        <title>Symmetric and asymmetric DNA N6-adenine methylation regulates different biological responses in Mucorales.</title>
        <authorList>
            <consortium name="Lawrence Berkeley National Laboratory"/>
            <person name="Lax C."/>
            <person name="Mondo S.J."/>
            <person name="Osorio-Concepcion M."/>
            <person name="Muszewska A."/>
            <person name="Corrochano-Luque M."/>
            <person name="Gutierrez G."/>
            <person name="Riley R."/>
            <person name="Lipzen A."/>
            <person name="Guo J."/>
            <person name="Hundley H."/>
            <person name="Amirebrahimi M."/>
            <person name="Ng V."/>
            <person name="Lorenzo-Gutierrez D."/>
            <person name="Binder U."/>
            <person name="Yang J."/>
            <person name="Song Y."/>
            <person name="Canovas D."/>
            <person name="Navarro E."/>
            <person name="Freitag M."/>
            <person name="Gabaldon T."/>
            <person name="Grigoriev I.V."/>
            <person name="Corrochano L.M."/>
            <person name="Nicolas F.E."/>
            <person name="Garre V."/>
        </authorList>
    </citation>
    <scope>NUCLEOTIDE SEQUENCE [LARGE SCALE GENOMIC DNA]</scope>
    <source>
        <strain evidence="2 3">L51</strain>
    </source>
</reference>
<dbReference type="Proteomes" id="UP001448207">
    <property type="component" value="Unassembled WGS sequence"/>
</dbReference>
<evidence type="ECO:0000256" key="1">
    <source>
        <dbReference type="SAM" id="MobiDB-lite"/>
    </source>
</evidence>
<organism evidence="2 3">
    <name type="scientific">Phycomyces blakesleeanus</name>
    <dbReference type="NCBI Taxonomy" id="4837"/>
    <lineage>
        <taxon>Eukaryota</taxon>
        <taxon>Fungi</taxon>
        <taxon>Fungi incertae sedis</taxon>
        <taxon>Mucoromycota</taxon>
        <taxon>Mucoromycotina</taxon>
        <taxon>Mucoromycetes</taxon>
        <taxon>Mucorales</taxon>
        <taxon>Phycomycetaceae</taxon>
        <taxon>Phycomyces</taxon>
    </lineage>
</organism>
<keyword evidence="3" id="KW-1185">Reference proteome</keyword>
<name>A0ABR3B4V2_PHYBL</name>